<keyword evidence="2 6" id="KW-0808">Transferase</keyword>
<protein>
    <submittedName>
        <fullName evidence="6">UDP-N-acetylglucosamine-peptide N-acetylglucosaminyltransferase</fullName>
    </submittedName>
</protein>
<sequence length="463" mass="51560">MRSFNRSRHMCEWDDFHTREAFVRERLRDLDGEPIPPFWLLSEPGVSGREHRASSDIWMRKRLALAAVEKERLAFDFPAGETGKIRLGYLSNDFHDHATALLLVETLEAHDRSRFEVHAYSYGKDDGREMRRRLACAFDHFHDISSNSDNEAARRINDDGIHILIDLKGFTQNTRTSILALRPAPVQVNYLGYPGTLGAELCDYIISDSFVTPDSAAEDYAETFALLPHCYQPHGRKVLIDPAPDRASAGLPIEGFVFCCFNQAFKLTPGIFDIWCRLLDAVPASVLWLLGSSAAEGNLRNEALKRGIAASRLIFAPDLPQSRHLARLQLADLVLDTAPYGAHTTASDALWAGVPLITWPGETFASRVAGSLLSAIGLPELIVDCEDDYFERALALASNPNSLAGLRSKLAFNRLTTPLFDVEAYTAALEKLYLEMWSRRRAGSPLTTLRLPAARPEATRPAP</sequence>
<keyword evidence="7" id="KW-1185">Reference proteome</keyword>
<dbReference type="Gene3D" id="3.40.50.11380">
    <property type="match status" value="1"/>
</dbReference>
<dbReference type="Proteomes" id="UP000309061">
    <property type="component" value="Chromosome"/>
</dbReference>
<name>A0A6B8KCQ0_9HYPH</name>
<dbReference type="EMBL" id="CP046052">
    <property type="protein sequence ID" value="QGM45457.1"/>
    <property type="molecule type" value="Genomic_DNA"/>
</dbReference>
<feature type="domain" description="O-GlcNAc transferase C-terminal" evidence="5">
    <location>
        <begin position="246"/>
        <end position="428"/>
    </location>
</feature>
<dbReference type="SUPFAM" id="SSF53756">
    <property type="entry name" value="UDP-Glycosyltransferase/glycogen phosphorylase"/>
    <property type="match status" value="1"/>
</dbReference>
<gene>
    <name evidence="6" type="ORF">H2LOC_006975</name>
</gene>
<keyword evidence="6" id="KW-0328">Glycosyltransferase</keyword>
<dbReference type="Pfam" id="PF13844">
    <property type="entry name" value="Glyco_transf_41"/>
    <property type="match status" value="2"/>
</dbReference>
<reference evidence="6 7" key="1">
    <citation type="submission" date="2019-11" db="EMBL/GenBank/DDBJ databases">
        <title>The genome sequence of Methylocystis heyeri.</title>
        <authorList>
            <person name="Oshkin I.Y."/>
            <person name="Miroshnikov K."/>
            <person name="Dedysh S.N."/>
        </authorList>
    </citation>
    <scope>NUCLEOTIDE SEQUENCE [LARGE SCALE GENOMIC DNA]</scope>
    <source>
        <strain evidence="6 7">H2</strain>
    </source>
</reference>
<evidence type="ECO:0000256" key="3">
    <source>
        <dbReference type="ARBA" id="ARBA00022737"/>
    </source>
</evidence>
<evidence type="ECO:0000313" key="7">
    <source>
        <dbReference type="Proteomes" id="UP000309061"/>
    </source>
</evidence>
<keyword evidence="3" id="KW-0677">Repeat</keyword>
<evidence type="ECO:0000256" key="1">
    <source>
        <dbReference type="ARBA" id="ARBA00004922"/>
    </source>
</evidence>
<evidence type="ECO:0000313" key="6">
    <source>
        <dbReference type="EMBL" id="QGM45457.1"/>
    </source>
</evidence>
<evidence type="ECO:0000256" key="2">
    <source>
        <dbReference type="ARBA" id="ARBA00022679"/>
    </source>
</evidence>
<dbReference type="PANTHER" id="PTHR44998">
    <property type="match status" value="1"/>
</dbReference>
<dbReference type="Gene3D" id="3.40.50.2000">
    <property type="entry name" value="Glycogen Phosphorylase B"/>
    <property type="match status" value="1"/>
</dbReference>
<organism evidence="6 7">
    <name type="scientific">Methylocystis heyeri</name>
    <dbReference type="NCBI Taxonomy" id="391905"/>
    <lineage>
        <taxon>Bacteria</taxon>
        <taxon>Pseudomonadati</taxon>
        <taxon>Pseudomonadota</taxon>
        <taxon>Alphaproteobacteria</taxon>
        <taxon>Hyphomicrobiales</taxon>
        <taxon>Methylocystaceae</taxon>
        <taxon>Methylocystis</taxon>
    </lineage>
</organism>
<dbReference type="OrthoDB" id="146908at2"/>
<evidence type="ECO:0000259" key="5">
    <source>
        <dbReference type="Pfam" id="PF13844"/>
    </source>
</evidence>
<feature type="domain" description="O-GlcNAc transferase C-terminal" evidence="5">
    <location>
        <begin position="74"/>
        <end position="231"/>
    </location>
</feature>
<dbReference type="GO" id="GO:0016757">
    <property type="term" value="F:glycosyltransferase activity"/>
    <property type="evidence" value="ECO:0007669"/>
    <property type="project" value="UniProtKB-KW"/>
</dbReference>
<dbReference type="AlphaFoldDB" id="A0A6B8KCQ0"/>
<dbReference type="GO" id="GO:0006493">
    <property type="term" value="P:protein O-linked glycosylation"/>
    <property type="evidence" value="ECO:0007669"/>
    <property type="project" value="TreeGrafter"/>
</dbReference>
<proteinExistence type="predicted"/>
<keyword evidence="4" id="KW-0802">TPR repeat</keyword>
<dbReference type="PANTHER" id="PTHR44998:SF1">
    <property type="entry name" value="UDP-N-ACETYLGLUCOSAMINE--PEPTIDE N-ACETYLGLUCOSAMINYLTRANSFERASE 110 KDA SUBUNIT"/>
    <property type="match status" value="1"/>
</dbReference>
<accession>A0A6B8KCQ0</accession>
<dbReference type="KEGG" id="mhey:H2LOC_006975"/>
<dbReference type="InterPro" id="IPR029489">
    <property type="entry name" value="OGT/SEC/SPY_C"/>
</dbReference>
<comment type="pathway">
    <text evidence="1">Protein modification; protein glycosylation.</text>
</comment>
<evidence type="ECO:0000256" key="4">
    <source>
        <dbReference type="ARBA" id="ARBA00022803"/>
    </source>
</evidence>